<dbReference type="Proteomes" id="UP000199039">
    <property type="component" value="Unassembled WGS sequence"/>
</dbReference>
<evidence type="ECO:0000313" key="3">
    <source>
        <dbReference type="EMBL" id="SDC92376.1"/>
    </source>
</evidence>
<evidence type="ECO:0000313" key="4">
    <source>
        <dbReference type="Proteomes" id="UP000199039"/>
    </source>
</evidence>
<protein>
    <submittedName>
        <fullName evidence="3">Transcriptional regulator</fullName>
    </submittedName>
</protein>
<dbReference type="Pfam" id="PF12802">
    <property type="entry name" value="MarR_2"/>
    <property type="match status" value="1"/>
</dbReference>
<evidence type="ECO:0000259" key="2">
    <source>
        <dbReference type="Pfam" id="PF12802"/>
    </source>
</evidence>
<dbReference type="RefSeq" id="WP_217629156.1">
    <property type="nucleotide sequence ID" value="NZ_FMYH01000004.1"/>
</dbReference>
<dbReference type="SUPFAM" id="SSF46785">
    <property type="entry name" value="Winged helix' DNA-binding domain"/>
    <property type="match status" value="1"/>
</dbReference>
<dbReference type="EMBL" id="FMYH01000004">
    <property type="protein sequence ID" value="SDC92376.1"/>
    <property type="molecule type" value="Genomic_DNA"/>
</dbReference>
<dbReference type="AlphaFoldDB" id="A0A1G6QKY9"/>
<proteinExistence type="predicted"/>
<dbReference type="InterPro" id="IPR036390">
    <property type="entry name" value="WH_DNA-bd_sf"/>
</dbReference>
<dbReference type="Gene3D" id="1.10.10.10">
    <property type="entry name" value="Winged helix-like DNA-binding domain superfamily/Winged helix DNA-binding domain"/>
    <property type="match status" value="1"/>
</dbReference>
<reference evidence="3 4" key="1">
    <citation type="submission" date="2016-09" db="EMBL/GenBank/DDBJ databases">
        <authorList>
            <person name="Capua I."/>
            <person name="De Benedictis P."/>
            <person name="Joannis T."/>
            <person name="Lombin L.H."/>
            <person name="Cattoli G."/>
        </authorList>
    </citation>
    <scope>NUCLEOTIDE SEQUENCE [LARGE SCALE GENOMIC DNA]</scope>
    <source>
        <strain evidence="3 4">ISLP-3</strain>
    </source>
</reference>
<evidence type="ECO:0000256" key="1">
    <source>
        <dbReference type="SAM" id="MobiDB-lite"/>
    </source>
</evidence>
<feature type="region of interest" description="Disordered" evidence="1">
    <location>
        <begin position="1"/>
        <end position="23"/>
    </location>
</feature>
<feature type="domain" description="HTH marR-type" evidence="2">
    <location>
        <begin position="26"/>
        <end position="83"/>
    </location>
</feature>
<gene>
    <name evidence="3" type="ORF">SAMN05216410_2559</name>
</gene>
<name>A0A1G6QKY9_9MICO</name>
<dbReference type="InterPro" id="IPR000835">
    <property type="entry name" value="HTH_MarR-typ"/>
</dbReference>
<sequence length="259" mass="27475">MKIIRNGTEAQYGPRPTPAGHRRRRLTPAQSAILDHLVDQPEPCTVTALAEMMHQHPNTVREHLDALVAASAATRTPAPTTGRGRPAWLYEATIEARLSEDAQEYASLAAALAGHIARTSANPAADADAAGMEWGRDLIRTAMASGDMDEDMDDMGGVAGDGDHRADDPAAELCARRRVVTLLDELGFSPEADDDATVIRLRRCPLLAAAHLHPEVVCGVHLGLAQGALAELGAASEGLTLLPFAERGACRLHLTAVPE</sequence>
<accession>A0A1G6QKY9</accession>
<dbReference type="STRING" id="1814289.SAMN05216410_2559"/>
<keyword evidence="4" id="KW-1185">Reference proteome</keyword>
<organism evidence="3 4">
    <name type="scientific">Sanguibacter gelidistatuariae</name>
    <dbReference type="NCBI Taxonomy" id="1814289"/>
    <lineage>
        <taxon>Bacteria</taxon>
        <taxon>Bacillati</taxon>
        <taxon>Actinomycetota</taxon>
        <taxon>Actinomycetes</taxon>
        <taxon>Micrococcales</taxon>
        <taxon>Sanguibacteraceae</taxon>
        <taxon>Sanguibacter</taxon>
    </lineage>
</organism>
<dbReference type="InterPro" id="IPR036388">
    <property type="entry name" value="WH-like_DNA-bd_sf"/>
</dbReference>